<gene>
    <name evidence="2" type="ordered locus">MYSTI_01950</name>
</gene>
<evidence type="ECO:0008006" key="4">
    <source>
        <dbReference type="Google" id="ProtNLM"/>
    </source>
</evidence>
<organism evidence="2 3">
    <name type="scientific">Myxococcus stipitatus (strain DSM 14675 / JCM 12634 / Mx s8)</name>
    <dbReference type="NCBI Taxonomy" id="1278073"/>
    <lineage>
        <taxon>Bacteria</taxon>
        <taxon>Pseudomonadati</taxon>
        <taxon>Myxococcota</taxon>
        <taxon>Myxococcia</taxon>
        <taxon>Myxococcales</taxon>
        <taxon>Cystobacterineae</taxon>
        <taxon>Myxococcaceae</taxon>
        <taxon>Myxococcus</taxon>
    </lineage>
</organism>
<reference evidence="2 3" key="1">
    <citation type="journal article" date="2013" name="Genome Announc.">
        <title>Complete genome sequence of Myxococcus stipitatus strain DSM 14675, a fruiting myxobacterium.</title>
        <authorList>
            <person name="Huntley S."/>
            <person name="Kneip S."/>
            <person name="Treuner-Lange A."/>
            <person name="Sogaard-Andersen L."/>
        </authorList>
    </citation>
    <scope>NUCLEOTIDE SEQUENCE [LARGE SCALE GENOMIC DNA]</scope>
    <source>
        <strain evidence="3">DSM 14675 / JCM 12634 / Mx s8</strain>
    </source>
</reference>
<dbReference type="STRING" id="1278073.MYSTI_01950"/>
<dbReference type="Proteomes" id="UP000011131">
    <property type="component" value="Chromosome"/>
</dbReference>
<keyword evidence="3" id="KW-1185">Reference proteome</keyword>
<dbReference type="AlphaFoldDB" id="L7U9Y9"/>
<proteinExistence type="predicted"/>
<dbReference type="EMBL" id="CP004025">
    <property type="protein sequence ID" value="AGC43279.1"/>
    <property type="molecule type" value="Genomic_DNA"/>
</dbReference>
<dbReference type="KEGG" id="msd:MYSTI_01950"/>
<protein>
    <recommendedName>
        <fullName evidence="4">VRR-NUC domain-containing protein</fullName>
    </recommendedName>
</protein>
<sequence>MMESRNRKVNATVQPRRARRAESAPRESEAHIQAAILRAWGAHPRLRIARINTGVGWFNDNGPCRKTDPGARMVRFNPPGTADIVGLIAPSGRMLMIECKDERGQQRDDQRTMGRVVAMFGGLYILARSVDDVDRALATVGVTR</sequence>
<accession>L7U9Y9</accession>
<dbReference type="Gene3D" id="3.40.1350.10">
    <property type="match status" value="1"/>
</dbReference>
<feature type="region of interest" description="Disordered" evidence="1">
    <location>
        <begin position="1"/>
        <end position="27"/>
    </location>
</feature>
<dbReference type="HOGENOM" id="CLU_1794432_0_0_7"/>
<evidence type="ECO:0000256" key="1">
    <source>
        <dbReference type="SAM" id="MobiDB-lite"/>
    </source>
</evidence>
<evidence type="ECO:0000313" key="2">
    <source>
        <dbReference type="EMBL" id="AGC43279.1"/>
    </source>
</evidence>
<name>L7U9Y9_MYXSD</name>
<dbReference type="GO" id="GO:0003676">
    <property type="term" value="F:nucleic acid binding"/>
    <property type="evidence" value="ECO:0007669"/>
    <property type="project" value="InterPro"/>
</dbReference>
<dbReference type="InterPro" id="IPR011856">
    <property type="entry name" value="tRNA_endonuc-like_dom_sf"/>
</dbReference>
<evidence type="ECO:0000313" key="3">
    <source>
        <dbReference type="Proteomes" id="UP000011131"/>
    </source>
</evidence>